<protein>
    <submittedName>
        <fullName evidence="1">Uncharacterized protein</fullName>
    </submittedName>
</protein>
<proteinExistence type="predicted"/>
<gene>
    <name evidence="1" type="ORF">F7310_08105</name>
</gene>
<dbReference type="RefSeq" id="WP_072713117.1">
    <property type="nucleotide sequence ID" value="NZ_CP016796.1"/>
</dbReference>
<dbReference type="KEGG" id="frx:F7310_08105"/>
<name>A0A1L4BU07_9GAMM</name>
<evidence type="ECO:0000313" key="2">
    <source>
        <dbReference type="Proteomes" id="UP000184222"/>
    </source>
</evidence>
<keyword evidence="2" id="KW-1185">Reference proteome</keyword>
<dbReference type="OrthoDB" id="278697at2"/>
<sequence length="143" mass="17281">MQEIKLPSKTDILNWDNESVVLRVMKELKMNRAQAKQWFTDFMCWLYSAQRWRIEKQKSFMMDSMNYLDEVWHAYILHTRDYLAMSKELFGIECVHHNPENPFKGEPMDPEAFEQQLLFLMDDWGEEYIDRVWAYGNDVAEAI</sequence>
<dbReference type="AlphaFoldDB" id="A0A1L4BU07"/>
<dbReference type="EMBL" id="CP016796">
    <property type="protein sequence ID" value="API87330.1"/>
    <property type="molecule type" value="Genomic_DNA"/>
</dbReference>
<evidence type="ECO:0000313" key="1">
    <source>
        <dbReference type="EMBL" id="API87330.1"/>
    </source>
</evidence>
<dbReference type="Proteomes" id="UP000184222">
    <property type="component" value="Chromosome"/>
</dbReference>
<reference evidence="1 2" key="1">
    <citation type="journal article" date="2016" name="Appl. Environ. Microbiol.">
        <title>Whole genome relationships among Francisella bacteria of diverse origin define new species and provide specific regions for detection.</title>
        <authorList>
            <person name="Challacombe J.F."/>
            <person name="Petersen J.M."/>
            <person name="Gallegos-Graves V."/>
            <person name="Hodge D."/>
            <person name="Pillai S."/>
            <person name="Kuske C.R."/>
        </authorList>
    </citation>
    <scope>NUCLEOTIDE SEQUENCE [LARGE SCALE GENOMIC DNA]</scope>
    <source>
        <strain evidence="2">TX07-7310</strain>
    </source>
</reference>
<accession>A0A1L4BU07</accession>
<organism evidence="1 2">
    <name type="scientific">Francisella uliginis</name>
    <dbReference type="NCBI Taxonomy" id="573570"/>
    <lineage>
        <taxon>Bacteria</taxon>
        <taxon>Pseudomonadati</taxon>
        <taxon>Pseudomonadota</taxon>
        <taxon>Gammaproteobacteria</taxon>
        <taxon>Thiotrichales</taxon>
        <taxon>Francisellaceae</taxon>
        <taxon>Francisella</taxon>
    </lineage>
</organism>